<dbReference type="AlphaFoldDB" id="B8LDA7"/>
<dbReference type="InParanoid" id="B8LDA7"/>
<evidence type="ECO:0000313" key="3">
    <source>
        <dbReference type="Proteomes" id="UP000001449"/>
    </source>
</evidence>
<dbReference type="EMBL" id="DS999419">
    <property type="protein sequence ID" value="EED86679.1"/>
    <property type="molecule type" value="Genomic_DNA"/>
</dbReference>
<reference evidence="2 3" key="1">
    <citation type="journal article" date="2004" name="Science">
        <title>The genome of the diatom Thalassiosira pseudonana: ecology, evolution, and metabolism.</title>
        <authorList>
            <person name="Armbrust E.V."/>
            <person name="Berges J.A."/>
            <person name="Bowler C."/>
            <person name="Green B.R."/>
            <person name="Martinez D."/>
            <person name="Putnam N.H."/>
            <person name="Zhou S."/>
            <person name="Allen A.E."/>
            <person name="Apt K.E."/>
            <person name="Bechner M."/>
            <person name="Brzezinski M.A."/>
            <person name="Chaal B.K."/>
            <person name="Chiovitti A."/>
            <person name="Davis A.K."/>
            <person name="Demarest M.S."/>
            <person name="Detter J.C."/>
            <person name="Glavina T."/>
            <person name="Goodstein D."/>
            <person name="Hadi M.Z."/>
            <person name="Hellsten U."/>
            <person name="Hildebrand M."/>
            <person name="Jenkins B.D."/>
            <person name="Jurka J."/>
            <person name="Kapitonov V.V."/>
            <person name="Kroger N."/>
            <person name="Lau W.W."/>
            <person name="Lane T.W."/>
            <person name="Larimer F.W."/>
            <person name="Lippmeier J.C."/>
            <person name="Lucas S."/>
            <person name="Medina M."/>
            <person name="Montsant A."/>
            <person name="Obornik M."/>
            <person name="Parker M.S."/>
            <person name="Palenik B."/>
            <person name="Pazour G.J."/>
            <person name="Richardson P.M."/>
            <person name="Rynearson T.A."/>
            <person name="Saito M.A."/>
            <person name="Schwartz D.C."/>
            <person name="Thamatrakoln K."/>
            <person name="Valentin K."/>
            <person name="Vardi A."/>
            <person name="Wilkerson F.P."/>
            <person name="Rokhsar D.S."/>
        </authorList>
    </citation>
    <scope>NUCLEOTIDE SEQUENCE [LARGE SCALE GENOMIC DNA]</scope>
    <source>
        <strain evidence="2 3">CCMP1335</strain>
    </source>
</reference>
<feature type="chain" id="PRO_5002876881" evidence="1">
    <location>
        <begin position="26"/>
        <end position="328"/>
    </location>
</feature>
<accession>B8LDA7</accession>
<dbReference type="OMA" id="YTYTERC"/>
<evidence type="ECO:0000256" key="1">
    <source>
        <dbReference type="SAM" id="SignalP"/>
    </source>
</evidence>
<dbReference type="Proteomes" id="UP000001449">
    <property type="component" value="Unassembled WGS sequence"/>
</dbReference>
<dbReference type="PaxDb" id="35128-Thaps11183"/>
<gene>
    <name evidence="2" type="ORF">THAPSDRAFT_11183</name>
</gene>
<reference evidence="2 3" key="2">
    <citation type="journal article" date="2008" name="Nature">
        <title>The Phaeodactylum genome reveals the evolutionary history of diatom genomes.</title>
        <authorList>
            <person name="Bowler C."/>
            <person name="Allen A.E."/>
            <person name="Badger J.H."/>
            <person name="Grimwood J."/>
            <person name="Jabbari K."/>
            <person name="Kuo A."/>
            <person name="Maheswari U."/>
            <person name="Martens C."/>
            <person name="Maumus F."/>
            <person name="Otillar R.P."/>
            <person name="Rayko E."/>
            <person name="Salamov A."/>
            <person name="Vandepoele K."/>
            <person name="Beszteri B."/>
            <person name="Gruber A."/>
            <person name="Heijde M."/>
            <person name="Katinka M."/>
            <person name="Mock T."/>
            <person name="Valentin K."/>
            <person name="Verret F."/>
            <person name="Berges J.A."/>
            <person name="Brownlee C."/>
            <person name="Cadoret J.P."/>
            <person name="Chiovitti A."/>
            <person name="Choi C.J."/>
            <person name="Coesel S."/>
            <person name="De Martino A."/>
            <person name="Detter J.C."/>
            <person name="Durkin C."/>
            <person name="Falciatore A."/>
            <person name="Fournet J."/>
            <person name="Haruta M."/>
            <person name="Huysman M.J."/>
            <person name="Jenkins B.D."/>
            <person name="Jiroutova K."/>
            <person name="Jorgensen R.E."/>
            <person name="Joubert Y."/>
            <person name="Kaplan A."/>
            <person name="Kroger N."/>
            <person name="Kroth P.G."/>
            <person name="La Roche J."/>
            <person name="Lindquist E."/>
            <person name="Lommer M."/>
            <person name="Martin-Jezequel V."/>
            <person name="Lopez P.J."/>
            <person name="Lucas S."/>
            <person name="Mangogna M."/>
            <person name="McGinnis K."/>
            <person name="Medlin L.K."/>
            <person name="Montsant A."/>
            <person name="Oudot-Le Secq M.P."/>
            <person name="Napoli C."/>
            <person name="Obornik M."/>
            <person name="Parker M.S."/>
            <person name="Petit J.L."/>
            <person name="Porcel B.M."/>
            <person name="Poulsen N."/>
            <person name="Robison M."/>
            <person name="Rychlewski L."/>
            <person name="Rynearson T.A."/>
            <person name="Schmutz J."/>
            <person name="Shapiro H."/>
            <person name="Siaut M."/>
            <person name="Stanley M."/>
            <person name="Sussman M.R."/>
            <person name="Taylor A.R."/>
            <person name="Vardi A."/>
            <person name="von Dassow P."/>
            <person name="Vyverman W."/>
            <person name="Willis A."/>
            <person name="Wyrwicz L.S."/>
            <person name="Rokhsar D.S."/>
            <person name="Weissenbach J."/>
            <person name="Armbrust E.V."/>
            <person name="Green B.R."/>
            <person name="Van de Peer Y."/>
            <person name="Grigoriev I.V."/>
        </authorList>
    </citation>
    <scope>NUCLEOTIDE SEQUENCE [LARGE SCALE GENOMIC DNA]</scope>
    <source>
        <strain evidence="2 3">CCMP1335</strain>
    </source>
</reference>
<dbReference type="KEGG" id="tps:THAPSDRAFT_11183"/>
<keyword evidence="1" id="KW-0732">Signal</keyword>
<keyword evidence="3" id="KW-1185">Reference proteome</keyword>
<feature type="signal peptide" evidence="1">
    <location>
        <begin position="1"/>
        <end position="25"/>
    </location>
</feature>
<dbReference type="RefSeq" id="XP_002296951.1">
    <property type="nucleotide sequence ID" value="XM_002296915.1"/>
</dbReference>
<evidence type="ECO:0000313" key="2">
    <source>
        <dbReference type="EMBL" id="EED86679.1"/>
    </source>
</evidence>
<proteinExistence type="predicted"/>
<dbReference type="eggNOG" id="ENOG502SV19">
    <property type="taxonomic scope" value="Eukaryota"/>
</dbReference>
<dbReference type="HOGENOM" id="CLU_848617_0_0_1"/>
<dbReference type="GeneID" id="7446309"/>
<organism evidence="2 3">
    <name type="scientific">Thalassiosira pseudonana</name>
    <name type="common">Marine diatom</name>
    <name type="synonym">Cyclotella nana</name>
    <dbReference type="NCBI Taxonomy" id="35128"/>
    <lineage>
        <taxon>Eukaryota</taxon>
        <taxon>Sar</taxon>
        <taxon>Stramenopiles</taxon>
        <taxon>Ochrophyta</taxon>
        <taxon>Bacillariophyta</taxon>
        <taxon>Coscinodiscophyceae</taxon>
        <taxon>Thalassiosirophycidae</taxon>
        <taxon>Thalassiosirales</taxon>
        <taxon>Thalassiosiraceae</taxon>
        <taxon>Thalassiosira</taxon>
    </lineage>
</organism>
<name>B8LDA7_THAPS</name>
<protein>
    <submittedName>
        <fullName evidence="2">Uncharacterized protein</fullName>
    </submittedName>
</protein>
<sequence length="328" mass="36467">MPSLLRQRPVFPVLILLLQSSAIVSFTSLDQQHQPRPTAYTYTERCSSVSSVVLFANPSGSDDGNKKSGYRFGDITKSLIGKRVEKITGKPYEFGDLSRKIDESIKDKVNDLTGNDDYAFGDLSKWVDTQIKGEVNKFTKKESYQFGDMSREIVRRVASGQYTLDDLFLLLKALAIFEASISPVAGFLPVKLLIELLNFSLANDVAGRVASALAMELDKRLKKSLIGDENYKLGDATKRTIANAVKSYTGNDQYAFGDVTRKVVASLSEDTKLSKTERPMLGMSSSNEMEPSIIEALDKWDSLSEKQLEEGLAKLELYVDLVEREGKK</sequence>